<proteinExistence type="predicted"/>
<evidence type="ECO:0000256" key="1">
    <source>
        <dbReference type="ARBA" id="ARBA00022553"/>
    </source>
</evidence>
<dbReference type="Pfam" id="PF00072">
    <property type="entry name" value="Response_reg"/>
    <property type="match status" value="1"/>
</dbReference>
<evidence type="ECO:0000256" key="3">
    <source>
        <dbReference type="SAM" id="MobiDB-lite"/>
    </source>
</evidence>
<dbReference type="STRING" id="394096.DB31_5016"/>
<evidence type="ECO:0000313" key="5">
    <source>
        <dbReference type="EMBL" id="KFE69974.1"/>
    </source>
</evidence>
<gene>
    <name evidence="5" type="ORF">DB31_5016</name>
</gene>
<keyword evidence="1 2" id="KW-0597">Phosphoprotein</keyword>
<feature type="modified residue" description="4-aspartylphosphate" evidence="2">
    <location>
        <position position="85"/>
    </location>
</feature>
<dbReference type="InterPro" id="IPR001789">
    <property type="entry name" value="Sig_transdc_resp-reg_receiver"/>
</dbReference>
<accession>A0A085WQL1</accession>
<comment type="caution">
    <text evidence="5">The sequence shown here is derived from an EMBL/GenBank/DDBJ whole genome shotgun (WGS) entry which is preliminary data.</text>
</comment>
<evidence type="ECO:0000259" key="4">
    <source>
        <dbReference type="PROSITE" id="PS50110"/>
    </source>
</evidence>
<reference evidence="5 6" key="1">
    <citation type="submission" date="2014-04" db="EMBL/GenBank/DDBJ databases">
        <title>Genome assembly of Hyalangium minutum DSM 14724.</title>
        <authorList>
            <person name="Sharma G."/>
            <person name="Subramanian S."/>
        </authorList>
    </citation>
    <scope>NUCLEOTIDE SEQUENCE [LARGE SCALE GENOMIC DNA]</scope>
    <source>
        <strain evidence="5 6">DSM 14724</strain>
    </source>
</reference>
<dbReference type="CDD" id="cd00156">
    <property type="entry name" value="REC"/>
    <property type="match status" value="1"/>
</dbReference>
<dbReference type="Proteomes" id="UP000028725">
    <property type="component" value="Unassembled WGS sequence"/>
</dbReference>
<name>A0A085WQL1_9BACT</name>
<dbReference type="SMART" id="SM00448">
    <property type="entry name" value="REC"/>
    <property type="match status" value="1"/>
</dbReference>
<dbReference type="AlphaFoldDB" id="A0A085WQL1"/>
<dbReference type="InterPro" id="IPR050595">
    <property type="entry name" value="Bact_response_regulator"/>
</dbReference>
<dbReference type="Gene3D" id="3.40.50.2300">
    <property type="match status" value="1"/>
</dbReference>
<organism evidence="5 6">
    <name type="scientific">Hyalangium minutum</name>
    <dbReference type="NCBI Taxonomy" id="394096"/>
    <lineage>
        <taxon>Bacteria</taxon>
        <taxon>Pseudomonadati</taxon>
        <taxon>Myxococcota</taxon>
        <taxon>Myxococcia</taxon>
        <taxon>Myxococcales</taxon>
        <taxon>Cystobacterineae</taxon>
        <taxon>Archangiaceae</taxon>
        <taxon>Hyalangium</taxon>
    </lineage>
</organism>
<dbReference type="RefSeq" id="WP_052419881.1">
    <property type="nucleotide sequence ID" value="NZ_JMCB01000003.1"/>
</dbReference>
<dbReference type="OrthoDB" id="9788090at2"/>
<keyword evidence="6" id="KW-1185">Reference proteome</keyword>
<dbReference type="InterPro" id="IPR011006">
    <property type="entry name" value="CheY-like_superfamily"/>
</dbReference>
<protein>
    <submittedName>
        <fullName evidence="5">Response regulator</fullName>
    </submittedName>
</protein>
<dbReference type="PANTHER" id="PTHR44591:SF3">
    <property type="entry name" value="RESPONSE REGULATORY DOMAIN-CONTAINING PROTEIN"/>
    <property type="match status" value="1"/>
</dbReference>
<dbReference type="SUPFAM" id="SSF52172">
    <property type="entry name" value="CheY-like"/>
    <property type="match status" value="1"/>
</dbReference>
<dbReference type="EMBL" id="JMCB01000003">
    <property type="protein sequence ID" value="KFE69974.1"/>
    <property type="molecule type" value="Genomic_DNA"/>
</dbReference>
<evidence type="ECO:0000256" key="2">
    <source>
        <dbReference type="PROSITE-ProRule" id="PRU00169"/>
    </source>
</evidence>
<dbReference type="PROSITE" id="PS50110">
    <property type="entry name" value="RESPONSE_REGULATORY"/>
    <property type="match status" value="1"/>
</dbReference>
<feature type="region of interest" description="Disordered" evidence="3">
    <location>
        <begin position="1"/>
        <end position="22"/>
    </location>
</feature>
<sequence>MLRQWSAKPSLKFTSSHKEPEEGLEPPLRILVADDQPEMRRLIRGALVRDGYEVVEVANGPALIHALISGLLEEQTRAPDLIITDVRMPGMTGLEVLARLRREAWSIPFILITAFGDEALHREAERLGAARVLDKPFELAELRAAVRRVLKPH</sequence>
<dbReference type="PANTHER" id="PTHR44591">
    <property type="entry name" value="STRESS RESPONSE REGULATOR PROTEIN 1"/>
    <property type="match status" value="1"/>
</dbReference>
<feature type="domain" description="Response regulatory" evidence="4">
    <location>
        <begin position="29"/>
        <end position="150"/>
    </location>
</feature>
<evidence type="ECO:0000313" key="6">
    <source>
        <dbReference type="Proteomes" id="UP000028725"/>
    </source>
</evidence>
<dbReference type="GO" id="GO:0000160">
    <property type="term" value="P:phosphorelay signal transduction system"/>
    <property type="evidence" value="ECO:0007669"/>
    <property type="project" value="InterPro"/>
</dbReference>